<evidence type="ECO:0000256" key="2">
    <source>
        <dbReference type="ARBA" id="ARBA00022695"/>
    </source>
</evidence>
<dbReference type="Proteomes" id="UP000177652">
    <property type="component" value="Unassembled WGS sequence"/>
</dbReference>
<name>A0A1F6DWU7_9BACT</name>
<protein>
    <recommendedName>
        <fullName evidence="3">Cytidyltransferase-like domain-containing protein</fullName>
    </recommendedName>
</protein>
<dbReference type="SUPFAM" id="SSF52374">
    <property type="entry name" value="Nucleotidylyl transferase"/>
    <property type="match status" value="1"/>
</dbReference>
<dbReference type="NCBIfam" id="TIGR00125">
    <property type="entry name" value="cyt_tran_rel"/>
    <property type="match status" value="1"/>
</dbReference>
<dbReference type="InterPro" id="IPR004821">
    <property type="entry name" value="Cyt_trans-like"/>
</dbReference>
<dbReference type="InterPro" id="IPR050385">
    <property type="entry name" value="Archaeal_FAD_synthase"/>
</dbReference>
<evidence type="ECO:0000313" key="5">
    <source>
        <dbReference type="Proteomes" id="UP000177652"/>
    </source>
</evidence>
<dbReference type="Pfam" id="PF01467">
    <property type="entry name" value="CTP_transf_like"/>
    <property type="match status" value="1"/>
</dbReference>
<dbReference type="Gene3D" id="3.40.50.620">
    <property type="entry name" value="HUPs"/>
    <property type="match status" value="1"/>
</dbReference>
<organism evidence="4 5">
    <name type="scientific">Candidatus Kaiserbacteria bacterium RIFCSPHIGHO2_02_FULL_55_20</name>
    <dbReference type="NCBI Taxonomy" id="1798497"/>
    <lineage>
        <taxon>Bacteria</taxon>
        <taxon>Candidatus Kaiseribacteriota</taxon>
    </lineage>
</organism>
<keyword evidence="1" id="KW-0808">Transferase</keyword>
<keyword evidence="2" id="KW-0548">Nucleotidyltransferase</keyword>
<dbReference type="PANTHER" id="PTHR43793">
    <property type="entry name" value="FAD SYNTHASE"/>
    <property type="match status" value="1"/>
</dbReference>
<dbReference type="PANTHER" id="PTHR43793:SF1">
    <property type="entry name" value="FAD SYNTHASE"/>
    <property type="match status" value="1"/>
</dbReference>
<gene>
    <name evidence="4" type="ORF">A3D71_00450</name>
</gene>
<accession>A0A1F6DWU7</accession>
<evidence type="ECO:0000256" key="1">
    <source>
        <dbReference type="ARBA" id="ARBA00022679"/>
    </source>
</evidence>
<proteinExistence type="predicted"/>
<reference evidence="4 5" key="1">
    <citation type="journal article" date="2016" name="Nat. Commun.">
        <title>Thousands of microbial genomes shed light on interconnected biogeochemical processes in an aquifer system.</title>
        <authorList>
            <person name="Anantharaman K."/>
            <person name="Brown C.T."/>
            <person name="Hug L.A."/>
            <person name="Sharon I."/>
            <person name="Castelle C.J."/>
            <person name="Probst A.J."/>
            <person name="Thomas B.C."/>
            <person name="Singh A."/>
            <person name="Wilkins M.J."/>
            <person name="Karaoz U."/>
            <person name="Brodie E.L."/>
            <person name="Williams K.H."/>
            <person name="Hubbard S.S."/>
            <person name="Banfield J.F."/>
        </authorList>
    </citation>
    <scope>NUCLEOTIDE SEQUENCE [LARGE SCALE GENOMIC DNA]</scope>
</reference>
<feature type="domain" description="Cytidyltransferase-like" evidence="3">
    <location>
        <begin position="13"/>
        <end position="105"/>
    </location>
</feature>
<dbReference type="STRING" id="1798497.A3D71_00450"/>
<dbReference type="AlphaFoldDB" id="A0A1F6DWU7"/>
<dbReference type="EMBL" id="MFLK01000028">
    <property type="protein sequence ID" value="OGG65888.1"/>
    <property type="molecule type" value="Genomic_DNA"/>
</dbReference>
<evidence type="ECO:0000259" key="3">
    <source>
        <dbReference type="Pfam" id="PF01467"/>
    </source>
</evidence>
<evidence type="ECO:0000313" key="4">
    <source>
        <dbReference type="EMBL" id="OGG65888.1"/>
    </source>
</evidence>
<dbReference type="InterPro" id="IPR014729">
    <property type="entry name" value="Rossmann-like_a/b/a_fold"/>
</dbReference>
<comment type="caution">
    <text evidence="4">The sequence shown here is derived from an EMBL/GenBank/DDBJ whole genome shotgun (WGS) entry which is preliminary data.</text>
</comment>
<sequence length="153" mass="17570">MRDGKKVGVTASAFDLCHAGHILMLKESKSVCDYLIVCLQGDPSLTDASYRGKQKNKPIMSLEERRIILEGIKYVDEVVVYNSEEELYDLLVKLQPDIRIIGPDWKGKQYTGHDLPITMYFNSRDHSFSTTELRHRIYEAEVKKMTEEGEKGQ</sequence>
<dbReference type="GO" id="GO:0016779">
    <property type="term" value="F:nucleotidyltransferase activity"/>
    <property type="evidence" value="ECO:0007669"/>
    <property type="project" value="UniProtKB-KW"/>
</dbReference>